<dbReference type="Pfam" id="PF00501">
    <property type="entry name" value="AMP-binding"/>
    <property type="match status" value="1"/>
</dbReference>
<dbReference type="InterPro" id="IPR023213">
    <property type="entry name" value="CAT-like_dom_sf"/>
</dbReference>
<dbReference type="Gene3D" id="3.40.50.1820">
    <property type="entry name" value="alpha/beta hydrolase"/>
    <property type="match status" value="1"/>
</dbReference>
<organism evidence="7">
    <name type="scientific">uncultured bacterium AZ_379</name>
    <dbReference type="NCBI Taxonomy" id="1630015"/>
    <lineage>
        <taxon>Bacteria</taxon>
        <taxon>environmental samples</taxon>
    </lineage>
</organism>
<dbReference type="InterPro" id="IPR020806">
    <property type="entry name" value="PKS_PP-bd"/>
</dbReference>
<keyword evidence="4" id="KW-0597">Phosphoprotein</keyword>
<dbReference type="NCBIfam" id="TIGR01733">
    <property type="entry name" value="AA-adenyl-dom"/>
    <property type="match status" value="1"/>
</dbReference>
<dbReference type="PANTHER" id="PTHR45527">
    <property type="entry name" value="NONRIBOSOMAL PEPTIDE SYNTHETASE"/>
    <property type="match status" value="1"/>
</dbReference>
<dbReference type="InterPro" id="IPR000873">
    <property type="entry name" value="AMP-dep_synth/lig_dom"/>
</dbReference>
<dbReference type="CDD" id="cd05930">
    <property type="entry name" value="A_NRPS"/>
    <property type="match status" value="1"/>
</dbReference>
<evidence type="ECO:0000256" key="3">
    <source>
        <dbReference type="ARBA" id="ARBA00022450"/>
    </source>
</evidence>
<dbReference type="InterPro" id="IPR029058">
    <property type="entry name" value="AB_hydrolase_fold"/>
</dbReference>
<dbReference type="InterPro" id="IPR001242">
    <property type="entry name" value="Condensation_dom"/>
</dbReference>
<dbReference type="Gene3D" id="2.30.38.10">
    <property type="entry name" value="Luciferase, Domain 3"/>
    <property type="match status" value="1"/>
</dbReference>
<dbReference type="PROSITE" id="PS50075">
    <property type="entry name" value="CARRIER"/>
    <property type="match status" value="1"/>
</dbReference>
<dbReference type="GO" id="GO:0005829">
    <property type="term" value="C:cytosol"/>
    <property type="evidence" value="ECO:0007669"/>
    <property type="project" value="TreeGrafter"/>
</dbReference>
<dbReference type="InterPro" id="IPR009081">
    <property type="entry name" value="PP-bd_ACP"/>
</dbReference>
<dbReference type="FunFam" id="3.30.300.30:FF:000010">
    <property type="entry name" value="Enterobactin synthetase component F"/>
    <property type="match status" value="1"/>
</dbReference>
<dbReference type="PROSITE" id="PS00012">
    <property type="entry name" value="PHOSPHOPANTETHEINE"/>
    <property type="match status" value="1"/>
</dbReference>
<dbReference type="SUPFAM" id="SSF56801">
    <property type="entry name" value="Acetyl-CoA synthetase-like"/>
    <property type="match status" value="1"/>
</dbReference>
<evidence type="ECO:0000256" key="2">
    <source>
        <dbReference type="ARBA" id="ARBA00006432"/>
    </source>
</evidence>
<dbReference type="GO" id="GO:0043041">
    <property type="term" value="P:amino acid activation for nonribosomal peptide biosynthetic process"/>
    <property type="evidence" value="ECO:0007669"/>
    <property type="project" value="TreeGrafter"/>
</dbReference>
<feature type="compositionally biased region" description="Basic residues" evidence="5">
    <location>
        <begin position="13"/>
        <end position="22"/>
    </location>
</feature>
<dbReference type="GO" id="GO:0047527">
    <property type="term" value="F:2,3-dihydroxybenzoate-serine ligase activity"/>
    <property type="evidence" value="ECO:0007669"/>
    <property type="project" value="TreeGrafter"/>
</dbReference>
<dbReference type="InterPro" id="IPR010071">
    <property type="entry name" value="AA_adenyl_dom"/>
</dbReference>
<feature type="region of interest" description="Disordered" evidence="5">
    <location>
        <begin position="1"/>
        <end position="38"/>
    </location>
</feature>
<dbReference type="Gene3D" id="3.30.559.30">
    <property type="entry name" value="Nonribosomal peptide synthetase, condensation domain"/>
    <property type="match status" value="1"/>
</dbReference>
<evidence type="ECO:0000313" key="7">
    <source>
        <dbReference type="EMBL" id="AKA59492.1"/>
    </source>
</evidence>
<feature type="domain" description="Carrier" evidence="6">
    <location>
        <begin position="992"/>
        <end position="1067"/>
    </location>
</feature>
<dbReference type="GO" id="GO:0009239">
    <property type="term" value="P:enterobactin biosynthetic process"/>
    <property type="evidence" value="ECO:0007669"/>
    <property type="project" value="TreeGrafter"/>
</dbReference>
<dbReference type="FunFam" id="3.40.50.12780:FF:000012">
    <property type="entry name" value="Non-ribosomal peptide synthetase"/>
    <property type="match status" value="1"/>
</dbReference>
<accession>A0A0E3GLX1</accession>
<dbReference type="SUPFAM" id="SSF47336">
    <property type="entry name" value="ACP-like"/>
    <property type="match status" value="1"/>
</dbReference>
<dbReference type="InterPro" id="IPR036736">
    <property type="entry name" value="ACP-like_sf"/>
</dbReference>
<proteinExistence type="inferred from homology"/>
<dbReference type="InterPro" id="IPR045851">
    <property type="entry name" value="AMP-bd_C_sf"/>
</dbReference>
<sequence length="1077" mass="118107">MPSELTPSTLDRLKRRAARGRTRPASGGEAIRPRPRAADAPLSFAQQRLWFLHELYPDNFAHNIADAYRLRGPLNEICLRASLDAIARRHDVLRTTFATNAQDEVVQVVHEPQPCPLPVTEVPGVGPAERLATARQMARERVRRPFDLRRLPLWHAELLRLGADDHVLLLWFHHAIADRWSFGVLADELCAIYRATLAGEVPALGALPIQYADFAVWERQRFDRGALDPHLHYWRRQLAGVEPVALPFDHMRPAVRTFEGRQFCVHVPPAVVRRLTETARRHNATLFTVLAAGMAALLSRYSGQEDVAFGAAVSNRTRLELEPLVGLLVNMLVLRTDVSGNPSFSDLIRRVRETIMQAHEHRDVPFEKLVEILVPERDLSRPPLVNIGLTFFNLSGRGLAMPGIAVDPFQFDAGIAQLDIDVALTERDEQVTVDVSYAADLFDPATIERLFTSYSRLLEAAADDPSLSVAALPVVDDEHARELLAWGDAPAPEAPPLRPIHELFEQQAAATPHEVAVSCDERQLTYAELNSRANRVARCLRDAGIGPESVVGVYAGRSPEAIVACLAVLKAGGAYLPLDPEYPPERVARILADARASIAVVSGDVAGRLPAHVQTISAGDEEAGAHGGDDLAVSSAPGSLAYVVYTSGSTGEPKGVMVEHGGVVNLCWWMKHRAGLRPGEVTCWFGSPAFDISVMEIWPSLLAGARIDIIRDSRLAPHELQRRLIERGVTVAVFAVAVAEELLALDWPAAVPLRIVFTGADRLRRRPRPAIPFELVNNYGPTETTVLASSGRVDPHGSGFPRIGTPLWNTRLYVLDAHRQLVPEGVTGELYVAGAGVARGYLGRPDETAERFIDDPYGPPGARCYRTGDLVRWRNGELEFVGRSDDQVKLRGYRVELAEIESVLRRQPGIRDAAARVVQEEDGRARLVGYVVTADRAPADAAALLHALHQELPAFMVPSAIVELAEMPLTTTGKIDRARLPVPDEPQIHGPEPRDRAEAVVADVWARALGVSRIGVHDDFFELGGHSLLAMQAASQLRRELGVDIDVRSIFEYPTVEAFVSNVVAASRPVSKEGASL</sequence>
<dbReference type="PANTHER" id="PTHR45527:SF1">
    <property type="entry name" value="FATTY ACID SYNTHASE"/>
    <property type="match status" value="1"/>
</dbReference>
<dbReference type="PROSITE" id="PS00455">
    <property type="entry name" value="AMP_BINDING"/>
    <property type="match status" value="1"/>
</dbReference>
<dbReference type="Pfam" id="PF00668">
    <property type="entry name" value="Condensation"/>
    <property type="match status" value="1"/>
</dbReference>
<dbReference type="InterPro" id="IPR025110">
    <property type="entry name" value="AMP-bd_C"/>
</dbReference>
<dbReference type="Gene3D" id="3.40.50.980">
    <property type="match status" value="2"/>
</dbReference>
<dbReference type="FunFam" id="1.10.1200.10:FF:000005">
    <property type="entry name" value="Nonribosomal peptide synthetase 1"/>
    <property type="match status" value="1"/>
</dbReference>
<dbReference type="FunFam" id="2.30.38.10:FF:000001">
    <property type="entry name" value="Non-ribosomal peptide synthetase PvdI"/>
    <property type="match status" value="1"/>
</dbReference>
<evidence type="ECO:0000256" key="1">
    <source>
        <dbReference type="ARBA" id="ARBA00001957"/>
    </source>
</evidence>
<dbReference type="FunFam" id="3.40.50.980:FF:000001">
    <property type="entry name" value="Non-ribosomal peptide synthetase"/>
    <property type="match status" value="1"/>
</dbReference>
<evidence type="ECO:0000259" key="6">
    <source>
        <dbReference type="PROSITE" id="PS50075"/>
    </source>
</evidence>
<dbReference type="Pfam" id="PF00550">
    <property type="entry name" value="PP-binding"/>
    <property type="match status" value="1"/>
</dbReference>
<comment type="cofactor">
    <cofactor evidence="1">
        <name>pantetheine 4'-phosphate</name>
        <dbReference type="ChEBI" id="CHEBI:47942"/>
    </cofactor>
</comment>
<name>A0A0E3GLX1_9BACT</name>
<dbReference type="CDD" id="cd19531">
    <property type="entry name" value="LCL_NRPS-like"/>
    <property type="match status" value="1"/>
</dbReference>
<dbReference type="Pfam" id="PF13193">
    <property type="entry name" value="AMP-binding_C"/>
    <property type="match status" value="1"/>
</dbReference>
<keyword evidence="3" id="KW-0596">Phosphopantetheine</keyword>
<comment type="similarity">
    <text evidence="2">Belongs to the ATP-dependent AMP-binding enzyme family.</text>
</comment>
<dbReference type="AlphaFoldDB" id="A0A0E3GLX1"/>
<dbReference type="Gene3D" id="3.30.300.30">
    <property type="match status" value="1"/>
</dbReference>
<evidence type="ECO:0000256" key="4">
    <source>
        <dbReference type="ARBA" id="ARBA00022553"/>
    </source>
</evidence>
<evidence type="ECO:0000256" key="5">
    <source>
        <dbReference type="SAM" id="MobiDB-lite"/>
    </source>
</evidence>
<dbReference type="SMART" id="SM00823">
    <property type="entry name" value="PKS_PP"/>
    <property type="match status" value="1"/>
</dbReference>
<protein>
    <submittedName>
        <fullName evidence="7">Non-ribosomal peptide synthetase</fullName>
    </submittedName>
</protein>
<dbReference type="InterPro" id="IPR006162">
    <property type="entry name" value="Ppantetheine_attach_site"/>
</dbReference>
<dbReference type="GO" id="GO:0031177">
    <property type="term" value="F:phosphopantetheine binding"/>
    <property type="evidence" value="ECO:0007669"/>
    <property type="project" value="InterPro"/>
</dbReference>
<dbReference type="Gene3D" id="3.30.559.10">
    <property type="entry name" value="Chloramphenicol acetyltransferase-like domain"/>
    <property type="match status" value="1"/>
</dbReference>
<dbReference type="EMBL" id="KP830096">
    <property type="protein sequence ID" value="AKA59492.1"/>
    <property type="molecule type" value="Genomic_DNA"/>
</dbReference>
<dbReference type="SUPFAM" id="SSF52777">
    <property type="entry name" value="CoA-dependent acyltransferases"/>
    <property type="match status" value="2"/>
</dbReference>
<reference evidence="7" key="1">
    <citation type="journal article" date="2015" name="Proc. Natl. Acad. Sci. U.S.A.">
        <title>Multiplexed metagenome mining using short DNA sequence tags facilitates targeted discovery of epoxyketone proteasome inhibitors.</title>
        <authorList>
            <person name="Owen J.G."/>
            <person name="Charlop-Powers Z."/>
            <person name="Smith A.G."/>
            <person name="Ternei M.A."/>
            <person name="Calle P.Y."/>
            <person name="Reddy B.V."/>
            <person name="Montiel D."/>
            <person name="Brady S.F."/>
        </authorList>
    </citation>
    <scope>NUCLEOTIDE SEQUENCE</scope>
</reference>
<dbReference type="GO" id="GO:0009366">
    <property type="term" value="C:enterobactin synthetase complex"/>
    <property type="evidence" value="ECO:0007669"/>
    <property type="project" value="TreeGrafter"/>
</dbReference>
<dbReference type="InterPro" id="IPR020845">
    <property type="entry name" value="AMP-binding_CS"/>
</dbReference>